<gene>
    <name evidence="2" type="ORF">AWRI4620_LOCUS5894</name>
</gene>
<dbReference type="Proteomes" id="UP000745764">
    <property type="component" value="Unassembled WGS sequence"/>
</dbReference>
<feature type="domain" description="DUF4470" evidence="1">
    <location>
        <begin position="5"/>
        <end position="85"/>
    </location>
</feature>
<proteinExistence type="predicted"/>
<dbReference type="EMBL" id="CAINUL010000014">
    <property type="protein sequence ID" value="CAD0111639.1"/>
    <property type="molecule type" value="Genomic_DNA"/>
</dbReference>
<dbReference type="InterPro" id="IPR027974">
    <property type="entry name" value="DUF4470"/>
</dbReference>
<dbReference type="Pfam" id="PF14737">
    <property type="entry name" value="DUF4470"/>
    <property type="match status" value="1"/>
</dbReference>
<evidence type="ECO:0000313" key="3">
    <source>
        <dbReference type="Proteomes" id="UP000745764"/>
    </source>
</evidence>
<dbReference type="AlphaFoldDB" id="A0A9N8KIR3"/>
<comment type="caution">
    <text evidence="2">The sequence shown here is derived from an EMBL/GenBank/DDBJ whole genome shotgun (WGS) entry which is preliminary data.</text>
</comment>
<organism evidence="2 3">
    <name type="scientific">Aureobasidium uvarum</name>
    <dbReference type="NCBI Taxonomy" id="2773716"/>
    <lineage>
        <taxon>Eukaryota</taxon>
        <taxon>Fungi</taxon>
        <taxon>Dikarya</taxon>
        <taxon>Ascomycota</taxon>
        <taxon>Pezizomycotina</taxon>
        <taxon>Dothideomycetes</taxon>
        <taxon>Dothideomycetidae</taxon>
        <taxon>Dothideales</taxon>
        <taxon>Saccotheciaceae</taxon>
        <taxon>Aureobasidium</taxon>
    </lineage>
</organism>
<keyword evidence="3" id="KW-1185">Reference proteome</keyword>
<name>A0A9N8KIR3_9PEZI</name>
<reference evidence="2" key="1">
    <citation type="submission" date="2020-06" db="EMBL/GenBank/DDBJ databases">
        <authorList>
            <person name="Onetto C."/>
        </authorList>
    </citation>
    <scope>NUCLEOTIDE SEQUENCE</scope>
</reference>
<sequence length="356" mass="40255">MSALGQDLSWLFAGIGDARNFFATLIPLISSEEKGEAPSSRHFHFTLIDLNATAIARVLIMLHLLDQTDDTEALACMIYVFGSYVMPSFAYEKLQQTISALIDGLQRESPVQDWVYLAEHQRPAILHHLHAWKTSLNGKYNTRNLRQSSLKNATISKTRRKKTLDEPEEPLTFCEYDDMLFWTYGIFMPDDLELPNCETELAGLAAILSTGLSTPSSVPDEKALNIIDNTWKPNVTLVDINWDSVRDSDSPHSDPPDFHFDSPAVHKALFNPSEEVAEGFGITSFWGWSNVFFRSVSQAIGTLRERLCVEVVLGEMNDCLERLQHDAWTSRGDKQGKFEPALFPRTYNRIHMSNVP</sequence>
<evidence type="ECO:0000259" key="1">
    <source>
        <dbReference type="Pfam" id="PF14737"/>
    </source>
</evidence>
<accession>A0A9N8KIR3</accession>
<dbReference type="OrthoDB" id="3788392at2759"/>
<evidence type="ECO:0000313" key="2">
    <source>
        <dbReference type="EMBL" id="CAD0111639.1"/>
    </source>
</evidence>
<protein>
    <recommendedName>
        <fullName evidence="1">DUF4470 domain-containing protein</fullName>
    </recommendedName>
</protein>